<dbReference type="Proteomes" id="UP000654913">
    <property type="component" value="Chromosome 2"/>
</dbReference>
<evidence type="ECO:0000313" key="2">
    <source>
        <dbReference type="EMBL" id="BCS20369.1"/>
    </source>
</evidence>
<evidence type="ECO:0000256" key="1">
    <source>
        <dbReference type="SAM" id="Phobius"/>
    </source>
</evidence>
<sequence length="414" mass="45348">MPPPRPSLWSRSFDTGLTSSEISTQLRNPGDIFSVLLILGGDVVCRAIAQLAGDGITPVSFSFGWVAYIVAALLAAIGDRRLMPLPDSPCLVINARSGYVRDNRSWILGRILRDFEIWMDDGHPDGPIHRQLNKMRDQRWEKARHNAHREHPGASESIARPSKAGLCVSVFDAAQARPGYPGYDLLYYLGIGTAILQLGIAAIPLGIWGDWGVLLVTAAGIILSFTTASLPQWQQEKWSCRRNSRKTIILTRGNGSQHAIVIVGAGRGLDLEDLASGPIDMDVSRASATTLILMALAALWIVLLIVAAGLQQNTWFLLATGGIGMFENILVAGWPRQPKYFGIPLVFKDVIGETGVMDTLFAVERAYPRAGQAMLNTFFPGRLSNKERERWDELHQLADALDESARETALTSPE</sequence>
<dbReference type="GeneID" id="64970374"/>
<feature type="transmembrane region" description="Helical" evidence="1">
    <location>
        <begin position="213"/>
        <end position="233"/>
    </location>
</feature>
<organism evidence="2 3">
    <name type="scientific">Aspergillus puulaauensis</name>
    <dbReference type="NCBI Taxonomy" id="1220207"/>
    <lineage>
        <taxon>Eukaryota</taxon>
        <taxon>Fungi</taxon>
        <taxon>Dikarya</taxon>
        <taxon>Ascomycota</taxon>
        <taxon>Pezizomycotina</taxon>
        <taxon>Eurotiomycetes</taxon>
        <taxon>Eurotiomycetidae</taxon>
        <taxon>Eurotiales</taxon>
        <taxon>Aspergillaceae</taxon>
        <taxon>Aspergillus</taxon>
    </lineage>
</organism>
<proteinExistence type="predicted"/>
<feature type="transmembrane region" description="Helical" evidence="1">
    <location>
        <begin position="59"/>
        <end position="78"/>
    </location>
</feature>
<reference evidence="2" key="1">
    <citation type="submission" date="2021-01" db="EMBL/GenBank/DDBJ databases">
        <authorList>
            <consortium name="Aspergillus puulaauensis MK2 genome sequencing consortium"/>
            <person name="Kazuki M."/>
            <person name="Futagami T."/>
        </authorList>
    </citation>
    <scope>NUCLEOTIDE SEQUENCE</scope>
    <source>
        <strain evidence="2">MK2</strain>
    </source>
</reference>
<feature type="transmembrane region" description="Helical" evidence="1">
    <location>
        <begin position="185"/>
        <end position="207"/>
    </location>
</feature>
<feature type="transmembrane region" description="Helical" evidence="1">
    <location>
        <begin position="315"/>
        <end position="334"/>
    </location>
</feature>
<keyword evidence="1" id="KW-1133">Transmembrane helix</keyword>
<feature type="transmembrane region" description="Helical" evidence="1">
    <location>
        <begin position="291"/>
        <end position="309"/>
    </location>
</feature>
<protein>
    <submittedName>
        <fullName evidence="2">Uncharacterized protein</fullName>
    </submittedName>
</protein>
<keyword evidence="1" id="KW-0472">Membrane</keyword>
<dbReference type="RefSeq" id="XP_041552563.1">
    <property type="nucleotide sequence ID" value="XM_041699482.1"/>
</dbReference>
<dbReference type="AlphaFoldDB" id="A0A7R7XGT1"/>
<keyword evidence="1" id="KW-0812">Transmembrane</keyword>
<name>A0A7R7XGT1_9EURO</name>
<dbReference type="OrthoDB" id="1937642at2759"/>
<gene>
    <name evidence="2" type="ORF">APUU_20801S</name>
</gene>
<keyword evidence="3" id="KW-1185">Reference proteome</keyword>
<dbReference type="EMBL" id="AP024444">
    <property type="protein sequence ID" value="BCS20369.1"/>
    <property type="molecule type" value="Genomic_DNA"/>
</dbReference>
<dbReference type="KEGG" id="apuu:APUU_20801S"/>
<evidence type="ECO:0000313" key="3">
    <source>
        <dbReference type="Proteomes" id="UP000654913"/>
    </source>
</evidence>
<reference evidence="2" key="2">
    <citation type="submission" date="2021-02" db="EMBL/GenBank/DDBJ databases">
        <title>Aspergillus puulaauensis MK2 genome sequence.</title>
        <authorList>
            <person name="Futagami T."/>
            <person name="Mori K."/>
            <person name="Kadooka C."/>
            <person name="Tanaka T."/>
        </authorList>
    </citation>
    <scope>NUCLEOTIDE SEQUENCE</scope>
    <source>
        <strain evidence="2">MK2</strain>
    </source>
</reference>
<accession>A0A7R7XGT1</accession>